<evidence type="ECO:0000256" key="1">
    <source>
        <dbReference type="SAM" id="Phobius"/>
    </source>
</evidence>
<gene>
    <name evidence="4" type="ORF">CF165_12125</name>
</gene>
<dbReference type="GO" id="GO:0071972">
    <property type="term" value="F:peptidoglycan L,D-transpeptidase activity"/>
    <property type="evidence" value="ECO:0007669"/>
    <property type="project" value="TreeGrafter"/>
</dbReference>
<dbReference type="EMBL" id="NMUL01000009">
    <property type="protein sequence ID" value="OXM68818.1"/>
    <property type="molecule type" value="Genomic_DNA"/>
</dbReference>
<dbReference type="InterPro" id="IPR001460">
    <property type="entry name" value="PCN-bd_Tpept"/>
</dbReference>
<dbReference type="InterPro" id="IPR007887">
    <property type="entry name" value="MecA_N"/>
</dbReference>
<evidence type="ECO:0000259" key="3">
    <source>
        <dbReference type="Pfam" id="PF05223"/>
    </source>
</evidence>
<proteinExistence type="predicted"/>
<dbReference type="InterPro" id="IPR050515">
    <property type="entry name" value="Beta-lactam/transpept"/>
</dbReference>
<comment type="caution">
    <text evidence="4">The sequence shown here is derived from an EMBL/GenBank/DDBJ whole genome shotgun (WGS) entry which is preliminary data.</text>
</comment>
<dbReference type="GO" id="GO:0005886">
    <property type="term" value="C:plasma membrane"/>
    <property type="evidence" value="ECO:0007669"/>
    <property type="project" value="TreeGrafter"/>
</dbReference>
<keyword evidence="5" id="KW-1185">Reference proteome</keyword>
<name>A0A229TCD0_9PSEU</name>
<feature type="domain" description="NTF2-like N-terminal transpeptidase" evidence="3">
    <location>
        <begin position="52"/>
        <end position="162"/>
    </location>
</feature>
<dbReference type="OrthoDB" id="5241017at2"/>
<dbReference type="Pfam" id="PF00905">
    <property type="entry name" value="Transpeptidase"/>
    <property type="match status" value="1"/>
</dbReference>
<dbReference type="PANTHER" id="PTHR30627">
    <property type="entry name" value="PEPTIDOGLYCAN D,D-TRANSPEPTIDASE"/>
    <property type="match status" value="1"/>
</dbReference>
<dbReference type="AlphaFoldDB" id="A0A229TCD0"/>
<accession>A0A229TCD0</accession>
<sequence>MSPGKKRGILIGGALLVVVVVVAGFFLVNSGGTAPEAEAGATSVESPGAVDPNSAITEYLQDLSENNPDAASRLTDDAAAAAVALRSTRNALNPSSVKAKLTVLQPTAAGAKQTGGTFNLSWALKPGKTWAYDVPFQLAQTGGKWLVHWAPSLLHPNLEAGQRLVISTAVQDTTAVTDRDGKPLLVTGPGGVRPADGNPAPLLRSALTGQVTAAKGGGFAVERVDTAGKSVETLFGKASEEGAKPLVSSLSLAAQSAAQAAVDGYQGSAMLVALDTASGDILAVAQNAAAGDAPKALNGLYEPGSAFKIATSVAAVQQSGLNATSPVDCPGVATIGTRTVKNEGFELGATTLQTAFARSCNTTFGQLALGLPADGLKKAADELGLNADYEIPGLSTELGKVEPAASKDEQVEDGFGQGRIQISALGGAVMAGTVASGKAITPKLWHDVETTVVKSYSPPPSPVLGQVRTMMRAVVTSGTGRGAAAAGSVFGKTGTAQFGDGSDATGWFVGYRDHVAFAVVLEKSNDSGPAVSLATRFLKAL</sequence>
<reference evidence="5" key="1">
    <citation type="submission" date="2017-07" db="EMBL/GenBank/DDBJ databases">
        <title>Comparative genome mining reveals phylogenetic distribution patterns of secondary metabolites in Amycolatopsis.</title>
        <authorList>
            <person name="Adamek M."/>
            <person name="Alanjary M."/>
            <person name="Sales-Ortells H."/>
            <person name="Goodfellow M."/>
            <person name="Bull A.T."/>
            <person name="Kalinowski J."/>
            <person name="Ziemert N."/>
        </authorList>
    </citation>
    <scope>NUCLEOTIDE SEQUENCE [LARGE SCALE GENOMIC DNA]</scope>
    <source>
        <strain evidence="5">H5</strain>
    </source>
</reference>
<feature type="transmembrane region" description="Helical" evidence="1">
    <location>
        <begin position="9"/>
        <end position="28"/>
    </location>
</feature>
<evidence type="ECO:0000313" key="4">
    <source>
        <dbReference type="EMBL" id="OXM68818.1"/>
    </source>
</evidence>
<dbReference type="SUPFAM" id="SSF56601">
    <property type="entry name" value="beta-lactamase/transpeptidase-like"/>
    <property type="match status" value="1"/>
</dbReference>
<dbReference type="GO" id="GO:0046677">
    <property type="term" value="P:response to antibiotic"/>
    <property type="evidence" value="ECO:0007669"/>
    <property type="project" value="InterPro"/>
</dbReference>
<keyword evidence="1" id="KW-1133">Transmembrane helix</keyword>
<dbReference type="Proteomes" id="UP000215199">
    <property type="component" value="Unassembled WGS sequence"/>
</dbReference>
<keyword evidence="1" id="KW-0472">Membrane</keyword>
<dbReference type="Gene3D" id="3.40.710.10">
    <property type="entry name" value="DD-peptidase/beta-lactamase superfamily"/>
    <property type="match status" value="1"/>
</dbReference>
<dbReference type="GO" id="GO:0008658">
    <property type="term" value="F:penicillin binding"/>
    <property type="evidence" value="ECO:0007669"/>
    <property type="project" value="InterPro"/>
</dbReference>
<dbReference type="Pfam" id="PF05223">
    <property type="entry name" value="MecA_N"/>
    <property type="match status" value="1"/>
</dbReference>
<keyword evidence="1" id="KW-0812">Transmembrane</keyword>
<dbReference type="InterPro" id="IPR012338">
    <property type="entry name" value="Beta-lactam/transpept-like"/>
</dbReference>
<dbReference type="RefSeq" id="WP_093947573.1">
    <property type="nucleotide sequence ID" value="NZ_NMUL01000009.1"/>
</dbReference>
<dbReference type="GO" id="GO:0071555">
    <property type="term" value="P:cell wall organization"/>
    <property type="evidence" value="ECO:0007669"/>
    <property type="project" value="TreeGrafter"/>
</dbReference>
<evidence type="ECO:0000313" key="5">
    <source>
        <dbReference type="Proteomes" id="UP000215199"/>
    </source>
</evidence>
<organism evidence="4 5">
    <name type="scientific">Amycolatopsis vastitatis</name>
    <dbReference type="NCBI Taxonomy" id="1905142"/>
    <lineage>
        <taxon>Bacteria</taxon>
        <taxon>Bacillati</taxon>
        <taxon>Actinomycetota</taxon>
        <taxon>Actinomycetes</taxon>
        <taxon>Pseudonocardiales</taxon>
        <taxon>Pseudonocardiaceae</taxon>
        <taxon>Amycolatopsis</taxon>
    </lineage>
</organism>
<dbReference type="PANTHER" id="PTHR30627:SF24">
    <property type="entry name" value="PENICILLIN-BINDING PROTEIN 4B"/>
    <property type="match status" value="1"/>
</dbReference>
<feature type="domain" description="Penicillin-binding protein transpeptidase" evidence="2">
    <location>
        <begin position="270"/>
        <end position="525"/>
    </location>
</feature>
<evidence type="ECO:0000259" key="2">
    <source>
        <dbReference type="Pfam" id="PF00905"/>
    </source>
</evidence>
<protein>
    <submittedName>
        <fullName evidence="4">Penicillin-binding protein</fullName>
    </submittedName>
</protein>